<gene>
    <name evidence="12" type="ORF">BE221DRAFT_61277</name>
</gene>
<dbReference type="Gene3D" id="3.40.50.300">
    <property type="entry name" value="P-loop containing nucleotide triphosphate hydrolases"/>
    <property type="match status" value="1"/>
</dbReference>
<dbReference type="InterPro" id="IPR016197">
    <property type="entry name" value="Chromo-like_dom_sf"/>
</dbReference>
<keyword evidence="12" id="KW-0238">DNA-binding</keyword>
<dbReference type="PANTHER" id="PTHR45623:SF48">
    <property type="entry name" value="SNF2 FAMILY DNA-DEPENDENT ATPASE"/>
    <property type="match status" value="1"/>
</dbReference>
<dbReference type="SMART" id="SM00487">
    <property type="entry name" value="DEXDc"/>
    <property type="match status" value="1"/>
</dbReference>
<dbReference type="GO" id="GO:0004386">
    <property type="term" value="F:helicase activity"/>
    <property type="evidence" value="ECO:0007669"/>
    <property type="project" value="UniProtKB-KW"/>
</dbReference>
<protein>
    <submittedName>
        <fullName evidence="12">Chromodomain-helicase-DNA-binding protein 6</fullName>
    </submittedName>
</protein>
<evidence type="ECO:0000256" key="7">
    <source>
        <dbReference type="SAM" id="Coils"/>
    </source>
</evidence>
<dbReference type="SMART" id="SM00298">
    <property type="entry name" value="CHROMO"/>
    <property type="match status" value="2"/>
</dbReference>
<dbReference type="PANTHER" id="PTHR45623">
    <property type="entry name" value="CHROMODOMAIN-HELICASE-DNA-BINDING PROTEIN 3-RELATED-RELATED"/>
    <property type="match status" value="1"/>
</dbReference>
<dbReference type="Pfam" id="PF00176">
    <property type="entry name" value="SNF2-rel_dom"/>
    <property type="match status" value="1"/>
</dbReference>
<dbReference type="InterPro" id="IPR003889">
    <property type="entry name" value="FYrich_C"/>
</dbReference>
<dbReference type="InterPro" id="IPR049730">
    <property type="entry name" value="SNF2/RAD54-like_C"/>
</dbReference>
<feature type="coiled-coil region" evidence="7">
    <location>
        <begin position="871"/>
        <end position="901"/>
    </location>
</feature>
<dbReference type="PROSITE" id="PS51192">
    <property type="entry name" value="HELICASE_ATP_BIND_1"/>
    <property type="match status" value="1"/>
</dbReference>
<dbReference type="GO" id="GO:0016787">
    <property type="term" value="F:hydrolase activity"/>
    <property type="evidence" value="ECO:0007669"/>
    <property type="project" value="UniProtKB-KW"/>
</dbReference>
<dbReference type="SUPFAM" id="SSF54160">
    <property type="entry name" value="Chromo domain-like"/>
    <property type="match status" value="2"/>
</dbReference>
<evidence type="ECO:0000256" key="5">
    <source>
        <dbReference type="ARBA" id="ARBA00022840"/>
    </source>
</evidence>
<feature type="compositionally biased region" description="Basic and acidic residues" evidence="8">
    <location>
        <begin position="106"/>
        <end position="129"/>
    </location>
</feature>
<dbReference type="SUPFAM" id="SSF52540">
    <property type="entry name" value="P-loop containing nucleoside triphosphate hydrolases"/>
    <property type="match status" value="2"/>
</dbReference>
<evidence type="ECO:0000259" key="11">
    <source>
        <dbReference type="PROSITE" id="PS51194"/>
    </source>
</evidence>
<feature type="region of interest" description="Disordered" evidence="8">
    <location>
        <begin position="1144"/>
        <end position="1181"/>
    </location>
</feature>
<evidence type="ECO:0000313" key="12">
    <source>
        <dbReference type="EMBL" id="OUS42423.1"/>
    </source>
</evidence>
<comment type="subcellular location">
    <subcellularLocation>
        <location evidence="1">Nucleus</location>
    </subcellularLocation>
</comment>
<feature type="compositionally biased region" description="Basic and acidic residues" evidence="8">
    <location>
        <begin position="1355"/>
        <end position="1374"/>
    </location>
</feature>
<dbReference type="PROSITE" id="PS51194">
    <property type="entry name" value="HELICASE_CTER"/>
    <property type="match status" value="1"/>
</dbReference>
<feature type="region of interest" description="Disordered" evidence="8">
    <location>
        <begin position="1355"/>
        <end position="1390"/>
    </location>
</feature>
<feature type="domain" description="Helicase C-terminal" evidence="11">
    <location>
        <begin position="625"/>
        <end position="781"/>
    </location>
</feature>
<evidence type="ECO:0000256" key="6">
    <source>
        <dbReference type="ARBA" id="ARBA00023242"/>
    </source>
</evidence>
<dbReference type="Gene3D" id="3.30.160.360">
    <property type="match status" value="1"/>
</dbReference>
<keyword evidence="7" id="KW-0175">Coiled coil</keyword>
<dbReference type="InterPro" id="IPR014001">
    <property type="entry name" value="Helicase_ATP-bd"/>
</dbReference>
<dbReference type="InterPro" id="IPR000330">
    <property type="entry name" value="SNF2_N"/>
</dbReference>
<accession>A0A1Y5I2W3</accession>
<sequence length="1390" mass="155871">MSPTSRTRNARAVYRVEQRSLESAFAELDANVIAEVLERRRGNVDLAAQDLLEIRPSSTEKRRRKAEAPATEREYWGDVLAERRADAERPGTESDGSASNDNAATRSEERSIRSRHEWPSEQWGRESDDSTRFADVERICGWRNGSAGKTELLLKWRGTSYANCTWAKTSAIERDVASGTHGKMRVTRYFDKHPIELGPRVDVRPEYLVVERVFSKFEGVDKTLMCVKWQRLGYDETTWEEQSAVRDLFEGGSAAIERFERVHSRATSAFARQAIIERETANDVNNAWSSYDDDAVCESYGESSELRSYQKEGVKWMSFNFRAGRGCILADEMGLGKTAQSLALIHHCLKVRPGLPALIVVPLSTVVNWEREAKRWVPDAYLVTHIGKQAGRDFAREHDWYHAPVEGADGSLRSMKADIVLTTYETVTADRQSFAKVKWCTMVVDEAHRLKRIGGKLGNDLGTLSVERICLLTGTPLQNNTAELWSLLNFVDSKHFSDAEDFEAAFGGMVKASQVERLQQVLGPYLLRRLKSDVEQKLPPRSETLVECELAPLQKKCYRALFERNFSFLRQGCESKENFANFANIMMEVRKCCQHPFLLDGVEAAVAPEGASTNILVSSSGKLQLLDKLLPHLREGGHRALVFSQMTRVLDVLEDYCRARGHSYVRLDGSVTGSARQEAIDHYCAEDSDTFLFLLSTRAGGQGINLVQADTVIMFDSDWNPQNDAQALARAHRIGQTRQVQVYRLVMRGSYEKEMFTRASMKLGLEQAIFGGADKEEKTTAQSRKEIEALLKHGAYGIFAEDEVRAQQWSDDSIVDILARSEQKLIKGAEETNEVGPSTFATATFVDSGMRADGVSLDDPNFWQKLMPEAAAAEEERKAEAEELLAKMRAAEKLADEKKNAVNAFHWSWGERKRVVASFMLFGWGMWEPIRARSQLKDDKTIAHVKMFCRCYVEDALKTVPSDLVPNIIEVLTTEEDEDENSLPDSEGREYLKYIMAEQGFNNFVRGRASDDLARLELLQGGIKAVTKAGSFENALTAEGMPIPELFADPVASWWTEDHDRALVVGTLKHGFGKYAEIRDDPNLPFAETFAGKNAPEPVKKDKKKEFDVVAVDTVDAEKPIEWIHGRLLSMRTKRIFSALGGTSFEPPPKIERTARKSKTAKFPREKKPKGAPRSGSGATIEKLEKAQEFLKELKRDACGQLAMPVGPISGVTIECLGAVHNKNDFVSHQYILPVGFKSSRMYPRLDNLDERTRWEQKITKGPKGEPQFTLTAEEGCEPIVAKSATAAWAEVLKRAKAAREARGEVPKKTAISGPEFFGYSLPHVRLMIESLPRVSECKGYVMYADSCAKTVERKKKEEAAMTHPSAGDDKPVANDDVDLSQGYETIDIE</sequence>
<evidence type="ECO:0000256" key="3">
    <source>
        <dbReference type="ARBA" id="ARBA00022741"/>
    </source>
</evidence>
<feature type="domain" description="Helicase ATP-binding" evidence="10">
    <location>
        <begin position="318"/>
        <end position="494"/>
    </location>
</feature>
<evidence type="ECO:0000256" key="8">
    <source>
        <dbReference type="SAM" id="MobiDB-lite"/>
    </source>
</evidence>
<feature type="region of interest" description="Disordered" evidence="8">
    <location>
        <begin position="58"/>
        <end position="129"/>
    </location>
</feature>
<keyword evidence="2" id="KW-0677">Repeat</keyword>
<dbReference type="GO" id="GO:0005524">
    <property type="term" value="F:ATP binding"/>
    <property type="evidence" value="ECO:0007669"/>
    <property type="project" value="UniProtKB-KW"/>
</dbReference>
<dbReference type="InterPro" id="IPR003888">
    <property type="entry name" value="FYrich_N"/>
</dbReference>
<keyword evidence="6" id="KW-0539">Nucleus</keyword>
<evidence type="ECO:0000256" key="1">
    <source>
        <dbReference type="ARBA" id="ARBA00004123"/>
    </source>
</evidence>
<dbReference type="EMBL" id="KZ155838">
    <property type="protein sequence ID" value="OUS42423.1"/>
    <property type="molecule type" value="Genomic_DNA"/>
</dbReference>
<evidence type="ECO:0000259" key="9">
    <source>
        <dbReference type="PROSITE" id="PS50013"/>
    </source>
</evidence>
<dbReference type="Gene3D" id="3.40.50.10810">
    <property type="entry name" value="Tandem AAA-ATPase domain"/>
    <property type="match status" value="1"/>
</dbReference>
<feature type="compositionally biased region" description="Basic residues" evidence="8">
    <location>
        <begin position="1156"/>
        <end position="1171"/>
    </location>
</feature>
<evidence type="ECO:0000259" key="10">
    <source>
        <dbReference type="PROSITE" id="PS51192"/>
    </source>
</evidence>
<keyword evidence="3" id="KW-0547">Nucleotide-binding</keyword>
<dbReference type="InterPro" id="IPR027417">
    <property type="entry name" value="P-loop_NTPase"/>
</dbReference>
<dbReference type="PROSITE" id="PS50013">
    <property type="entry name" value="CHROMO_2"/>
    <property type="match status" value="1"/>
</dbReference>
<dbReference type="eggNOG" id="KOG0384">
    <property type="taxonomic scope" value="Eukaryota"/>
</dbReference>
<dbReference type="Pfam" id="PF05965">
    <property type="entry name" value="FYRC"/>
    <property type="match status" value="1"/>
</dbReference>
<organism evidence="12">
    <name type="scientific">Ostreococcus tauri</name>
    <name type="common">Marine green alga</name>
    <dbReference type="NCBI Taxonomy" id="70448"/>
    <lineage>
        <taxon>Eukaryota</taxon>
        <taxon>Viridiplantae</taxon>
        <taxon>Chlorophyta</taxon>
        <taxon>Mamiellophyceae</taxon>
        <taxon>Mamiellales</taxon>
        <taxon>Bathycoccaceae</taxon>
        <taxon>Ostreococcus</taxon>
    </lineage>
</organism>
<feature type="domain" description="Chromo" evidence="9">
    <location>
        <begin position="134"/>
        <end position="193"/>
    </location>
</feature>
<reference evidence="12" key="1">
    <citation type="submission" date="2017-04" db="EMBL/GenBank/DDBJ databases">
        <title>Population genomics of picophytoplankton unveils novel chromosome hypervariability.</title>
        <authorList>
            <consortium name="DOE Joint Genome Institute"/>
            <person name="Blanc-Mathieu R."/>
            <person name="Krasovec M."/>
            <person name="Hebrard M."/>
            <person name="Yau S."/>
            <person name="Desgranges E."/>
            <person name="Martin J."/>
            <person name="Schackwitz W."/>
            <person name="Kuo A."/>
            <person name="Salin G."/>
            <person name="Donnadieu C."/>
            <person name="Desdevises Y."/>
            <person name="Sanchez-Ferandin S."/>
            <person name="Moreau H."/>
            <person name="Rivals E."/>
            <person name="Grigoriev I.V."/>
            <person name="Grimsley N."/>
            <person name="Eyre-Walker A."/>
            <person name="Piganeau G."/>
        </authorList>
    </citation>
    <scope>NUCLEOTIDE SEQUENCE [LARGE SCALE GENOMIC DNA]</scope>
    <source>
        <strain evidence="12">RCC 1115</strain>
    </source>
</reference>
<dbReference type="Gene3D" id="1.10.8.10">
    <property type="entry name" value="DNA helicase RuvA subunit, C-terminal domain"/>
    <property type="match status" value="1"/>
</dbReference>
<dbReference type="InterPro" id="IPR038718">
    <property type="entry name" value="SNF2-like_sf"/>
</dbReference>
<dbReference type="GO" id="GO:0005634">
    <property type="term" value="C:nucleus"/>
    <property type="evidence" value="ECO:0007669"/>
    <property type="project" value="UniProtKB-SubCell"/>
</dbReference>
<dbReference type="InterPro" id="IPR000953">
    <property type="entry name" value="Chromo/chromo_shadow_dom"/>
</dbReference>
<keyword evidence="5" id="KW-0067">ATP-binding</keyword>
<dbReference type="Proteomes" id="UP000195557">
    <property type="component" value="Unassembled WGS sequence"/>
</dbReference>
<keyword evidence="4" id="KW-0378">Hydrolase</keyword>
<name>A0A1Y5I2W3_OSTTA</name>
<dbReference type="Pfam" id="PF05964">
    <property type="entry name" value="FYRN"/>
    <property type="match status" value="1"/>
</dbReference>
<keyword evidence="12" id="KW-0347">Helicase</keyword>
<dbReference type="Pfam" id="PF00271">
    <property type="entry name" value="Helicase_C"/>
    <property type="match status" value="1"/>
</dbReference>
<proteinExistence type="predicted"/>
<dbReference type="PROSITE" id="PS51543">
    <property type="entry name" value="FYRC"/>
    <property type="match status" value="1"/>
</dbReference>
<dbReference type="Gene3D" id="2.40.50.40">
    <property type="match status" value="2"/>
</dbReference>
<dbReference type="SMART" id="SM00490">
    <property type="entry name" value="HELICc"/>
    <property type="match status" value="1"/>
</dbReference>
<dbReference type="Gene3D" id="1.10.10.60">
    <property type="entry name" value="Homeodomain-like"/>
    <property type="match status" value="1"/>
</dbReference>
<dbReference type="InterPro" id="IPR001650">
    <property type="entry name" value="Helicase_C-like"/>
</dbReference>
<dbReference type="CDD" id="cd18793">
    <property type="entry name" value="SF2_C_SNF"/>
    <property type="match status" value="1"/>
</dbReference>
<feature type="compositionally biased region" description="Polar residues" evidence="8">
    <location>
        <begin position="94"/>
        <end position="105"/>
    </location>
</feature>
<feature type="compositionally biased region" description="Basic and acidic residues" evidence="8">
    <location>
        <begin position="66"/>
        <end position="92"/>
    </location>
</feature>
<evidence type="ECO:0000256" key="4">
    <source>
        <dbReference type="ARBA" id="ARBA00022801"/>
    </source>
</evidence>
<evidence type="ECO:0000256" key="2">
    <source>
        <dbReference type="ARBA" id="ARBA00022737"/>
    </source>
</evidence>
<dbReference type="CDD" id="cd14279">
    <property type="entry name" value="CUE"/>
    <property type="match status" value="1"/>
</dbReference>
<dbReference type="GO" id="GO:0140993">
    <property type="term" value="F:histone modifying activity"/>
    <property type="evidence" value="ECO:0007669"/>
    <property type="project" value="UniProtKB-ARBA"/>
</dbReference>
<dbReference type="GO" id="GO:0003677">
    <property type="term" value="F:DNA binding"/>
    <property type="evidence" value="ECO:0007669"/>
    <property type="project" value="UniProtKB-KW"/>
</dbReference>
<dbReference type="PROSITE" id="PS51542">
    <property type="entry name" value="FYRN"/>
    <property type="match status" value="1"/>
</dbReference>